<dbReference type="Pfam" id="PF07784">
    <property type="entry name" value="DUF1622"/>
    <property type="match status" value="1"/>
</dbReference>
<evidence type="ECO:0000313" key="2">
    <source>
        <dbReference type="EMBL" id="NJC32814.1"/>
    </source>
</evidence>
<evidence type="ECO:0000256" key="1">
    <source>
        <dbReference type="SAM" id="Phobius"/>
    </source>
</evidence>
<organism evidence="2 3">
    <name type="scientific">Sphingomonas jejuensis</name>
    <dbReference type="NCBI Taxonomy" id="904715"/>
    <lineage>
        <taxon>Bacteria</taxon>
        <taxon>Pseudomonadati</taxon>
        <taxon>Pseudomonadota</taxon>
        <taxon>Alphaproteobacteria</taxon>
        <taxon>Sphingomonadales</taxon>
        <taxon>Sphingomonadaceae</taxon>
        <taxon>Sphingomonas</taxon>
    </lineage>
</organism>
<sequence>MDERFVAAAHAVTRAIEAGGVCVIVVGILYALIRFGRAILGEAGRDGAYRALRSDMGRSILLGLEMLVAADIINTVAVEPTLSSVGVLAVIVAIRTFLSFTLELEIDGRWPWQGRAEQGDRPGRAGDVR</sequence>
<dbReference type="PANTHER" id="PTHR38468:SF1">
    <property type="entry name" value="SLL0939 PROTEIN"/>
    <property type="match status" value="1"/>
</dbReference>
<keyword evidence="1" id="KW-0472">Membrane</keyword>
<dbReference type="InterPro" id="IPR012427">
    <property type="entry name" value="DUF1622"/>
</dbReference>
<name>A0ABX0XIZ4_9SPHN</name>
<dbReference type="Proteomes" id="UP000734218">
    <property type="component" value="Unassembled WGS sequence"/>
</dbReference>
<comment type="caution">
    <text evidence="2">The sequence shown here is derived from an EMBL/GenBank/DDBJ whole genome shotgun (WGS) entry which is preliminary data.</text>
</comment>
<reference evidence="2 3" key="1">
    <citation type="submission" date="2020-03" db="EMBL/GenBank/DDBJ databases">
        <title>Genomic Encyclopedia of Type Strains, Phase IV (KMG-IV): sequencing the most valuable type-strain genomes for metagenomic binning, comparative biology and taxonomic classification.</title>
        <authorList>
            <person name="Goeker M."/>
        </authorList>
    </citation>
    <scope>NUCLEOTIDE SEQUENCE [LARGE SCALE GENOMIC DNA]</scope>
    <source>
        <strain evidence="2 3">DSM 27651</strain>
    </source>
</reference>
<dbReference type="EMBL" id="JAATJE010000001">
    <property type="protein sequence ID" value="NJC32814.1"/>
    <property type="molecule type" value="Genomic_DNA"/>
</dbReference>
<keyword evidence="3" id="KW-1185">Reference proteome</keyword>
<dbReference type="PANTHER" id="PTHR38468">
    <property type="entry name" value="SLL0939 PROTEIN"/>
    <property type="match status" value="1"/>
</dbReference>
<keyword evidence="1" id="KW-0812">Transmembrane</keyword>
<proteinExistence type="predicted"/>
<keyword evidence="1" id="KW-1133">Transmembrane helix</keyword>
<gene>
    <name evidence="2" type="ORF">GGR88_000288</name>
</gene>
<evidence type="ECO:0000313" key="3">
    <source>
        <dbReference type="Proteomes" id="UP000734218"/>
    </source>
</evidence>
<accession>A0ABX0XIZ4</accession>
<feature type="transmembrane region" description="Helical" evidence="1">
    <location>
        <begin position="12"/>
        <end position="33"/>
    </location>
</feature>
<dbReference type="RefSeq" id="WP_167952275.1">
    <property type="nucleotide sequence ID" value="NZ_JAATJE010000001.1"/>
</dbReference>
<protein>
    <submittedName>
        <fullName evidence="2">Membrane protein</fullName>
    </submittedName>
</protein>